<name>A0A3Q9FKJ9_9BACT</name>
<feature type="region of interest" description="Disordered" evidence="1">
    <location>
        <begin position="1"/>
        <end position="20"/>
    </location>
</feature>
<evidence type="ECO:0000256" key="1">
    <source>
        <dbReference type="SAM" id="MobiDB-lite"/>
    </source>
</evidence>
<organism evidence="3 4">
    <name type="scientific">Flammeovirga pectinis</name>
    <dbReference type="NCBI Taxonomy" id="2494373"/>
    <lineage>
        <taxon>Bacteria</taxon>
        <taxon>Pseudomonadati</taxon>
        <taxon>Bacteroidota</taxon>
        <taxon>Cytophagia</taxon>
        <taxon>Cytophagales</taxon>
        <taxon>Flammeovirgaceae</taxon>
        <taxon>Flammeovirga</taxon>
    </lineage>
</organism>
<proteinExistence type="predicted"/>
<evidence type="ECO:0000313" key="4">
    <source>
        <dbReference type="Proteomes" id="UP000267268"/>
    </source>
</evidence>
<protein>
    <submittedName>
        <fullName evidence="3">AtpZ/AtpI family protein</fullName>
    </submittedName>
</protein>
<dbReference type="EMBL" id="CP034562">
    <property type="protein sequence ID" value="AZQ60710.1"/>
    <property type="molecule type" value="Genomic_DNA"/>
</dbReference>
<gene>
    <name evidence="3" type="ORF">EI427_00350</name>
</gene>
<keyword evidence="2" id="KW-1133">Transmembrane helix</keyword>
<feature type="transmembrane region" description="Helical" evidence="2">
    <location>
        <begin position="58"/>
        <end position="77"/>
    </location>
</feature>
<dbReference type="Pfam" id="PF09527">
    <property type="entry name" value="ATPase_gene1"/>
    <property type="match status" value="1"/>
</dbReference>
<keyword evidence="4" id="KW-1185">Reference proteome</keyword>
<accession>A0A3Q9FKJ9</accession>
<dbReference type="KEGG" id="fll:EI427_00350"/>
<dbReference type="OrthoDB" id="9798708at2"/>
<dbReference type="RefSeq" id="WP_126610653.1">
    <property type="nucleotide sequence ID" value="NZ_CP034562.1"/>
</dbReference>
<feature type="transmembrane region" description="Helical" evidence="2">
    <location>
        <begin position="25"/>
        <end position="46"/>
    </location>
</feature>
<dbReference type="InterPro" id="IPR032820">
    <property type="entry name" value="ATPase_put"/>
</dbReference>
<keyword evidence="2" id="KW-0472">Membrane</keyword>
<evidence type="ECO:0000256" key="2">
    <source>
        <dbReference type="SAM" id="Phobius"/>
    </source>
</evidence>
<sequence>MKQQKQNKSNFSEKASKASKKYSTFLKYTSVSTEMIVTLLICAYVGKYLDEYLKTEVPYFTIGFLLFGVFASLYILINGLRKISQKKGQNIKKKGKDDGFYEK</sequence>
<reference evidence="3 4" key="1">
    <citation type="submission" date="2018-12" db="EMBL/GenBank/DDBJ databases">
        <title>Flammeovirga pectinis sp. nov., isolated from the gut of the Korean scallop, Patinopecten yessoensis.</title>
        <authorList>
            <person name="Bae J.-W."/>
            <person name="Jeong Y.-S."/>
            <person name="Kang W."/>
        </authorList>
    </citation>
    <scope>NUCLEOTIDE SEQUENCE [LARGE SCALE GENOMIC DNA]</scope>
    <source>
        <strain evidence="3 4">L12M1</strain>
    </source>
</reference>
<dbReference type="Proteomes" id="UP000267268">
    <property type="component" value="Chromosome 1"/>
</dbReference>
<dbReference type="AlphaFoldDB" id="A0A3Q9FKJ9"/>
<keyword evidence="2" id="KW-0812">Transmembrane</keyword>
<evidence type="ECO:0000313" key="3">
    <source>
        <dbReference type="EMBL" id="AZQ60710.1"/>
    </source>
</evidence>